<evidence type="ECO:0000313" key="3">
    <source>
        <dbReference type="EMBL" id="PQK15686.1"/>
    </source>
</evidence>
<organism evidence="3 4">
    <name type="scientific">Beauveria bassiana</name>
    <name type="common">White muscardine disease fungus</name>
    <name type="synonym">Tritirachium shiotae</name>
    <dbReference type="NCBI Taxonomy" id="176275"/>
    <lineage>
        <taxon>Eukaryota</taxon>
        <taxon>Fungi</taxon>
        <taxon>Dikarya</taxon>
        <taxon>Ascomycota</taxon>
        <taxon>Pezizomycotina</taxon>
        <taxon>Sordariomycetes</taxon>
        <taxon>Hypocreomycetidae</taxon>
        <taxon>Hypocreales</taxon>
        <taxon>Cordycipitaceae</taxon>
        <taxon>Beauveria</taxon>
    </lineage>
</organism>
<dbReference type="InterPro" id="IPR038656">
    <property type="entry name" value="Peptidase_G1_sf"/>
</dbReference>
<dbReference type="InterPro" id="IPR013320">
    <property type="entry name" value="ConA-like_dom_sf"/>
</dbReference>
<dbReference type="SUPFAM" id="SSF49899">
    <property type="entry name" value="Concanavalin A-like lectins/glucanases"/>
    <property type="match status" value="1"/>
</dbReference>
<dbReference type="EMBL" id="JRHA01000006">
    <property type="protein sequence ID" value="PQK15686.1"/>
    <property type="molecule type" value="Genomic_DNA"/>
</dbReference>
<feature type="compositionally biased region" description="Polar residues" evidence="2">
    <location>
        <begin position="1"/>
        <end position="10"/>
    </location>
</feature>
<reference evidence="3 4" key="1">
    <citation type="submission" date="2016-07" db="EMBL/GenBank/DDBJ databases">
        <title>Comparative genomics of the entomopathogenic fungus Beauveria bassiana.</title>
        <authorList>
            <person name="Valero Jimenez C.A."/>
            <person name="Zwaan B.J."/>
            <person name="Van Kan J.A."/>
            <person name="Takken W."/>
            <person name="Debets A.J."/>
            <person name="Schoustra S.E."/>
            <person name="Koenraadt C.J."/>
        </authorList>
    </citation>
    <scope>NUCLEOTIDE SEQUENCE [LARGE SCALE GENOMIC DNA]</scope>
    <source>
        <strain evidence="3 4">ARSEF 8028</strain>
    </source>
</reference>
<dbReference type="InterPro" id="IPR000250">
    <property type="entry name" value="Peptidase_G1"/>
</dbReference>
<dbReference type="OrthoDB" id="2862635at2759"/>
<evidence type="ECO:0000256" key="2">
    <source>
        <dbReference type="SAM" id="MobiDB-lite"/>
    </source>
</evidence>
<evidence type="ECO:0000313" key="4">
    <source>
        <dbReference type="Proteomes" id="UP000237441"/>
    </source>
</evidence>
<gene>
    <name evidence="3" type="ORF">BB8028_0006g00090</name>
</gene>
<feature type="active site" description="Proton acceptor" evidence="1">
    <location>
        <position position="263"/>
    </location>
</feature>
<evidence type="ECO:0000256" key="1">
    <source>
        <dbReference type="PIRSR" id="PIRSR600250-50"/>
    </source>
</evidence>
<comment type="caution">
    <text evidence="3">The sequence shown here is derived from an EMBL/GenBank/DDBJ whole genome shotgun (WGS) entry which is preliminary data.</text>
</comment>
<dbReference type="Gene3D" id="2.60.120.700">
    <property type="entry name" value="Peptidase G1"/>
    <property type="match status" value="1"/>
</dbReference>
<dbReference type="GO" id="GO:0006508">
    <property type="term" value="P:proteolysis"/>
    <property type="evidence" value="ECO:0007669"/>
    <property type="project" value="InterPro"/>
</dbReference>
<dbReference type="CDD" id="cd13426">
    <property type="entry name" value="Peptidase_G1"/>
    <property type="match status" value="1"/>
</dbReference>
<dbReference type="GO" id="GO:0070007">
    <property type="term" value="F:glutamic-type endopeptidase activity"/>
    <property type="evidence" value="ECO:0007669"/>
    <property type="project" value="InterPro"/>
</dbReference>
<dbReference type="PANTHER" id="PTHR37536:SF1">
    <property type="entry name" value="ASPERGILLOPEPSIN, PUTAITVE (AFU_ORTHOLOGUE AFUA_7G01200)"/>
    <property type="match status" value="1"/>
</dbReference>
<dbReference type="Proteomes" id="UP000237441">
    <property type="component" value="Unassembled WGS sequence"/>
</dbReference>
<sequence>MADSEQSQVTDAVPINPPSITPEERLDYTRKLLDGVRFPQPIPPDFDPVAATPEQLAQYGLPPRPSMDEAPQDFARWEKMVTELKGMELVHPSFKIIQRDVTSRTRDRYEAQKWKKTNWAGAVISDFVFNLVESDWTVPRPEFGRGDHIAWYSAAYVGLDGYRMDSDDVLAGGTGHDYYKAKNGFYKTYAWFEWYPAYLVELEGFPVRPCDRVFCEVLGDLPRDDKKGAFFIYNYTTRKYTSLSFCAPPGVSLRGDSAEWIVEGEEPEANFHVVEFDRCRAQKTNRRWYNLSSAATVTSTCQDGTVCTATIQDDETVIVRYGGARDK</sequence>
<protein>
    <recommendedName>
        <fullName evidence="5">Aspergillopepsin-2</fullName>
    </recommendedName>
</protein>
<feature type="region of interest" description="Disordered" evidence="2">
    <location>
        <begin position="1"/>
        <end position="22"/>
    </location>
</feature>
<accession>A0A2S7YHQ6</accession>
<dbReference type="PANTHER" id="PTHR37536">
    <property type="entry name" value="PUTATIVE (AFU_ORTHOLOGUE AFUA_3G02970)-RELATED"/>
    <property type="match status" value="1"/>
</dbReference>
<proteinExistence type="predicted"/>
<name>A0A2S7YHQ6_BEABA</name>
<dbReference type="Pfam" id="PF01828">
    <property type="entry name" value="Peptidase_A4"/>
    <property type="match status" value="1"/>
</dbReference>
<dbReference type="AlphaFoldDB" id="A0A2S7YHQ6"/>
<evidence type="ECO:0008006" key="5">
    <source>
        <dbReference type="Google" id="ProtNLM"/>
    </source>
</evidence>